<dbReference type="Gene3D" id="3.30.200.20">
    <property type="entry name" value="Phosphorylase Kinase, domain 1"/>
    <property type="match status" value="1"/>
</dbReference>
<dbReference type="InterPro" id="IPR000719">
    <property type="entry name" value="Prot_kinase_dom"/>
</dbReference>
<accession>A0A066XXT1</accession>
<dbReference type="CDD" id="cd00180">
    <property type="entry name" value="PKc"/>
    <property type="match status" value="1"/>
</dbReference>
<evidence type="ECO:0000259" key="1">
    <source>
        <dbReference type="PROSITE" id="PS50011"/>
    </source>
</evidence>
<dbReference type="EMBL" id="JMSE01000301">
    <property type="protein sequence ID" value="KDN70745.1"/>
    <property type="molecule type" value="Genomic_DNA"/>
</dbReference>
<organism evidence="2 3">
    <name type="scientific">Colletotrichum sublineola</name>
    <name type="common">Sorghum anthracnose fungus</name>
    <dbReference type="NCBI Taxonomy" id="1173701"/>
    <lineage>
        <taxon>Eukaryota</taxon>
        <taxon>Fungi</taxon>
        <taxon>Dikarya</taxon>
        <taxon>Ascomycota</taxon>
        <taxon>Pezizomycotina</taxon>
        <taxon>Sordariomycetes</taxon>
        <taxon>Hypocreomycetidae</taxon>
        <taxon>Glomerellales</taxon>
        <taxon>Glomerellaceae</taxon>
        <taxon>Colletotrichum</taxon>
        <taxon>Colletotrichum graminicola species complex</taxon>
    </lineage>
</organism>
<evidence type="ECO:0000313" key="2">
    <source>
        <dbReference type="EMBL" id="KDN70745.1"/>
    </source>
</evidence>
<evidence type="ECO:0000313" key="3">
    <source>
        <dbReference type="Proteomes" id="UP000027238"/>
    </source>
</evidence>
<dbReference type="GO" id="GO:0005524">
    <property type="term" value="F:ATP binding"/>
    <property type="evidence" value="ECO:0007669"/>
    <property type="project" value="InterPro"/>
</dbReference>
<dbReference type="PANTHER" id="PTHR24359">
    <property type="entry name" value="SERINE/THREONINE-PROTEIN KINASE SBK1"/>
    <property type="match status" value="1"/>
</dbReference>
<sequence length="453" mass="52583">MMGEEDKIVEFHRSLPQICDSTFPLRAPGADKGPTLHTVLEIWPDASKDLFYYLQWQMKSPYFDMQGPMPKEIRQFEKELILPWVYAEYHNRSLSGEISFIKEIQIHPDHHKPRTHGNRYALKIFEQRRVPKLAEMSFKKEFEGNRRTTHPRIVPLLSAFRHKSIFYFIFPWANGGSLQELWENCPTSHGSPGKDVPWYSDRWMADQCYGIADAVAAVHGYRDHTQSDAPPSEAQLHHDIKPENIVCYKDQETSSYTLKLTDFGLSEALERGASLRQDQAVKSKTYRPPEADIPGSYIGHTWDVWCLGCLYLDFITWVLLGWTELNNFGEMRLAEVDDANNDHVQNPVLEDVFFWKRRERNVWRWFSRSSQRVVVEIKPSVTSVSFVDPVQGPQARPANIEVQHISKLRNHPECNGFLRELIDYVDKEMLVINSRARTTSDKVRDALRAMGAC</sequence>
<dbReference type="PANTHER" id="PTHR24359:SF37">
    <property type="entry name" value="PROTEIN KINASE DOMAIN-CONTAINING PROTEIN"/>
    <property type="match status" value="1"/>
</dbReference>
<feature type="domain" description="Protein kinase" evidence="1">
    <location>
        <begin position="84"/>
        <end position="414"/>
    </location>
</feature>
<name>A0A066XXT1_COLSU</name>
<dbReference type="SMART" id="SM00220">
    <property type="entry name" value="S_TKc"/>
    <property type="match status" value="1"/>
</dbReference>
<keyword evidence="3" id="KW-1185">Reference proteome</keyword>
<dbReference type="eggNOG" id="KOG0593">
    <property type="taxonomic scope" value="Eukaryota"/>
</dbReference>
<dbReference type="InterPro" id="IPR011009">
    <property type="entry name" value="Kinase-like_dom_sf"/>
</dbReference>
<dbReference type="GO" id="GO:0004674">
    <property type="term" value="F:protein serine/threonine kinase activity"/>
    <property type="evidence" value="ECO:0007669"/>
    <property type="project" value="TreeGrafter"/>
</dbReference>
<comment type="caution">
    <text evidence="2">The sequence shown here is derived from an EMBL/GenBank/DDBJ whole genome shotgun (WGS) entry which is preliminary data.</text>
</comment>
<dbReference type="Gene3D" id="1.10.510.10">
    <property type="entry name" value="Transferase(Phosphotransferase) domain 1"/>
    <property type="match status" value="1"/>
</dbReference>
<reference evidence="3" key="1">
    <citation type="journal article" date="2014" name="Genome Announc.">
        <title>Draft genome sequence of Colletotrichum sublineola, a destructive pathogen of cultivated sorghum.</title>
        <authorList>
            <person name="Baroncelli R."/>
            <person name="Sanz-Martin J.M."/>
            <person name="Rech G.E."/>
            <person name="Sukno S.A."/>
            <person name="Thon M.R."/>
        </authorList>
    </citation>
    <scope>NUCLEOTIDE SEQUENCE [LARGE SCALE GENOMIC DNA]</scope>
    <source>
        <strain evidence="3">TX430BB</strain>
    </source>
</reference>
<dbReference type="Proteomes" id="UP000027238">
    <property type="component" value="Unassembled WGS sequence"/>
</dbReference>
<dbReference type="AlphaFoldDB" id="A0A066XXT1"/>
<dbReference type="HOGENOM" id="CLU_017513_4_0_1"/>
<dbReference type="PROSITE" id="PS50011">
    <property type="entry name" value="PROTEIN_KINASE_DOM"/>
    <property type="match status" value="1"/>
</dbReference>
<dbReference type="OrthoDB" id="4062651at2759"/>
<gene>
    <name evidence="2" type="ORF">CSUB01_10205</name>
</gene>
<dbReference type="Pfam" id="PF00069">
    <property type="entry name" value="Pkinase"/>
    <property type="match status" value="1"/>
</dbReference>
<proteinExistence type="predicted"/>
<protein>
    <recommendedName>
        <fullName evidence="1">Protein kinase domain-containing protein</fullName>
    </recommendedName>
</protein>
<dbReference type="SUPFAM" id="SSF56112">
    <property type="entry name" value="Protein kinase-like (PK-like)"/>
    <property type="match status" value="1"/>
</dbReference>
<dbReference type="OMA" id="HQANIAI"/>